<evidence type="ECO:0000313" key="1">
    <source>
        <dbReference type="EMBL" id="KAH6940927.1"/>
    </source>
</evidence>
<proteinExistence type="predicted"/>
<reference evidence="1" key="1">
    <citation type="submission" date="2020-05" db="EMBL/GenBank/DDBJ databases">
        <title>Large-scale comparative analyses of tick genomes elucidate their genetic diversity and vector capacities.</title>
        <authorList>
            <person name="Jia N."/>
            <person name="Wang J."/>
            <person name="Shi W."/>
            <person name="Du L."/>
            <person name="Sun Y."/>
            <person name="Zhan W."/>
            <person name="Jiang J."/>
            <person name="Wang Q."/>
            <person name="Zhang B."/>
            <person name="Ji P."/>
            <person name="Sakyi L.B."/>
            <person name="Cui X."/>
            <person name="Yuan T."/>
            <person name="Jiang B."/>
            <person name="Yang W."/>
            <person name="Lam T.T.-Y."/>
            <person name="Chang Q."/>
            <person name="Ding S."/>
            <person name="Wang X."/>
            <person name="Zhu J."/>
            <person name="Ruan X."/>
            <person name="Zhao L."/>
            <person name="Wei J."/>
            <person name="Que T."/>
            <person name="Du C."/>
            <person name="Cheng J."/>
            <person name="Dai P."/>
            <person name="Han X."/>
            <person name="Huang E."/>
            <person name="Gao Y."/>
            <person name="Liu J."/>
            <person name="Shao H."/>
            <person name="Ye R."/>
            <person name="Li L."/>
            <person name="Wei W."/>
            <person name="Wang X."/>
            <person name="Wang C."/>
            <person name="Yang T."/>
            <person name="Huo Q."/>
            <person name="Li W."/>
            <person name="Guo W."/>
            <person name="Chen H."/>
            <person name="Zhou L."/>
            <person name="Ni X."/>
            <person name="Tian J."/>
            <person name="Zhou Y."/>
            <person name="Sheng Y."/>
            <person name="Liu T."/>
            <person name="Pan Y."/>
            <person name="Xia L."/>
            <person name="Li J."/>
            <person name="Zhao F."/>
            <person name="Cao W."/>
        </authorList>
    </citation>
    <scope>NUCLEOTIDE SEQUENCE</scope>
    <source>
        <strain evidence="1">Hyas-2018</strain>
    </source>
</reference>
<dbReference type="Proteomes" id="UP000821845">
    <property type="component" value="Chromosome 11"/>
</dbReference>
<dbReference type="EMBL" id="CM023491">
    <property type="protein sequence ID" value="KAH6940927.1"/>
    <property type="molecule type" value="Genomic_DNA"/>
</dbReference>
<protein>
    <submittedName>
        <fullName evidence="1">Uncharacterized protein</fullName>
    </submittedName>
</protein>
<comment type="caution">
    <text evidence="1">The sequence shown here is derived from an EMBL/GenBank/DDBJ whole genome shotgun (WGS) entry which is preliminary data.</text>
</comment>
<organism evidence="1 2">
    <name type="scientific">Hyalomma asiaticum</name>
    <name type="common">Tick</name>
    <dbReference type="NCBI Taxonomy" id="266040"/>
    <lineage>
        <taxon>Eukaryota</taxon>
        <taxon>Metazoa</taxon>
        <taxon>Ecdysozoa</taxon>
        <taxon>Arthropoda</taxon>
        <taxon>Chelicerata</taxon>
        <taxon>Arachnida</taxon>
        <taxon>Acari</taxon>
        <taxon>Parasitiformes</taxon>
        <taxon>Ixodida</taxon>
        <taxon>Ixodoidea</taxon>
        <taxon>Ixodidae</taxon>
        <taxon>Hyalomminae</taxon>
        <taxon>Hyalomma</taxon>
    </lineage>
</organism>
<evidence type="ECO:0000313" key="2">
    <source>
        <dbReference type="Proteomes" id="UP000821845"/>
    </source>
</evidence>
<sequence length="65" mass="7466">MYPGHFTRNCSYRSENAGTLYHMVYGCQKNPGVSPIDTPNVQHNPDDHWEALHTSRNPEQQLLLV</sequence>
<keyword evidence="2" id="KW-1185">Reference proteome</keyword>
<name>A0ACB7T6A4_HYAAI</name>
<accession>A0ACB7T6A4</accession>
<gene>
    <name evidence="1" type="ORF">HPB50_010394</name>
</gene>